<evidence type="ECO:0000256" key="1">
    <source>
        <dbReference type="SAM" id="MobiDB-lite"/>
    </source>
</evidence>
<dbReference type="KEGG" id="msea:METESE_25260"/>
<name>A0AA48HG39_9BACT</name>
<evidence type="ECO:0000313" key="3">
    <source>
        <dbReference type="Proteomes" id="UP001228113"/>
    </source>
</evidence>
<proteinExistence type="predicted"/>
<protein>
    <submittedName>
        <fullName evidence="2">Uncharacterized protein</fullName>
    </submittedName>
</protein>
<reference evidence="2" key="1">
    <citation type="journal article" date="2023" name="Int. J. Syst. Evol. Microbiol.">
        <title>Mesoterricola silvestris gen. nov., sp. nov., Mesoterricola sediminis sp. nov., Geothrix oryzae sp. nov., Geothrix edaphica sp. nov., Geothrix rubra sp. nov., and Geothrix limicola sp. nov., six novel members of Acidobacteriota isolated from soils.</title>
        <authorList>
            <person name="Itoh H."/>
            <person name="Sugisawa Y."/>
            <person name="Mise K."/>
            <person name="Xu Z."/>
            <person name="Kuniyasu M."/>
            <person name="Ushijima N."/>
            <person name="Kawano K."/>
            <person name="Kobayashi E."/>
            <person name="Shiratori Y."/>
            <person name="Masuda Y."/>
            <person name="Senoo K."/>
        </authorList>
    </citation>
    <scope>NUCLEOTIDE SEQUENCE</scope>
    <source>
        <strain evidence="2">W786</strain>
    </source>
</reference>
<organism evidence="2 3">
    <name type="scientific">Mesoterricola sediminis</name>
    <dbReference type="NCBI Taxonomy" id="2927980"/>
    <lineage>
        <taxon>Bacteria</taxon>
        <taxon>Pseudomonadati</taxon>
        <taxon>Acidobacteriota</taxon>
        <taxon>Holophagae</taxon>
        <taxon>Holophagales</taxon>
        <taxon>Holophagaceae</taxon>
        <taxon>Mesoterricola</taxon>
    </lineage>
</organism>
<gene>
    <name evidence="2" type="ORF">METESE_25260</name>
</gene>
<dbReference type="AlphaFoldDB" id="A0AA48HG39"/>
<dbReference type="Proteomes" id="UP001228113">
    <property type="component" value="Chromosome"/>
</dbReference>
<feature type="region of interest" description="Disordered" evidence="1">
    <location>
        <begin position="1"/>
        <end position="23"/>
    </location>
</feature>
<accession>A0AA48HG39</accession>
<evidence type="ECO:0000313" key="2">
    <source>
        <dbReference type="EMBL" id="BDU77568.1"/>
    </source>
</evidence>
<feature type="compositionally biased region" description="Basic and acidic residues" evidence="1">
    <location>
        <begin position="14"/>
        <end position="23"/>
    </location>
</feature>
<keyword evidence="3" id="KW-1185">Reference proteome</keyword>
<dbReference type="RefSeq" id="WP_243333888.1">
    <property type="nucleotide sequence ID" value="NZ_AP027081.1"/>
</dbReference>
<dbReference type="EMBL" id="AP027081">
    <property type="protein sequence ID" value="BDU77568.1"/>
    <property type="molecule type" value="Genomic_DNA"/>
</dbReference>
<sequence>MSESPGKIPKKVKEKRERPPDMTESIKHSNIMYGWTESERRMLPGRVDYGASYLRHPKFLSLMEAFKKGQSFTFDVTSNGVTCPIATDGTYITFKGRTLFYSRAFSKQEDNLFLDRKGVVQFQTQEPAVHLVFAVLRSLPELGEAQLKYHNRKFYHGMDTLDTDSSEPGVNLLLGNYKHMKAKDFLKK</sequence>